<name>A0AA35V3B5_LACSI</name>
<accession>A0AA35V3B5</accession>
<keyword evidence="3" id="KW-1185">Reference proteome</keyword>
<proteinExistence type="predicted"/>
<feature type="compositionally biased region" description="Polar residues" evidence="1">
    <location>
        <begin position="81"/>
        <end position="99"/>
    </location>
</feature>
<protein>
    <submittedName>
        <fullName evidence="2">Uncharacterized protein</fullName>
    </submittedName>
</protein>
<organism evidence="2 3">
    <name type="scientific">Lactuca saligna</name>
    <name type="common">Willowleaf lettuce</name>
    <dbReference type="NCBI Taxonomy" id="75948"/>
    <lineage>
        <taxon>Eukaryota</taxon>
        <taxon>Viridiplantae</taxon>
        <taxon>Streptophyta</taxon>
        <taxon>Embryophyta</taxon>
        <taxon>Tracheophyta</taxon>
        <taxon>Spermatophyta</taxon>
        <taxon>Magnoliopsida</taxon>
        <taxon>eudicotyledons</taxon>
        <taxon>Gunneridae</taxon>
        <taxon>Pentapetalae</taxon>
        <taxon>asterids</taxon>
        <taxon>campanulids</taxon>
        <taxon>Asterales</taxon>
        <taxon>Asteraceae</taxon>
        <taxon>Cichorioideae</taxon>
        <taxon>Cichorieae</taxon>
        <taxon>Lactucinae</taxon>
        <taxon>Lactuca</taxon>
    </lineage>
</organism>
<gene>
    <name evidence="2" type="ORF">LSALG_LOCUS10016</name>
</gene>
<evidence type="ECO:0000313" key="2">
    <source>
        <dbReference type="EMBL" id="CAI9269659.1"/>
    </source>
</evidence>
<sequence>MHDPISRSLFHPIIFYIPPIAIKHPSPHPTCHHSHPATINQQLIAGDKFIIFSQEYSITIIIATHAPSSLASPSPTPSHLQQATKSPSSGDSKLSDNNNANSRIVGAFTVLLQV</sequence>
<dbReference type="Proteomes" id="UP001177003">
    <property type="component" value="Chromosome 1"/>
</dbReference>
<reference evidence="2" key="1">
    <citation type="submission" date="2023-04" db="EMBL/GenBank/DDBJ databases">
        <authorList>
            <person name="Vijverberg K."/>
            <person name="Xiong W."/>
            <person name="Schranz E."/>
        </authorList>
    </citation>
    <scope>NUCLEOTIDE SEQUENCE</scope>
</reference>
<feature type="region of interest" description="Disordered" evidence="1">
    <location>
        <begin position="68"/>
        <end position="99"/>
    </location>
</feature>
<feature type="compositionally biased region" description="Low complexity" evidence="1">
    <location>
        <begin position="68"/>
        <end position="80"/>
    </location>
</feature>
<evidence type="ECO:0000313" key="3">
    <source>
        <dbReference type="Proteomes" id="UP001177003"/>
    </source>
</evidence>
<evidence type="ECO:0000256" key="1">
    <source>
        <dbReference type="SAM" id="MobiDB-lite"/>
    </source>
</evidence>
<dbReference type="EMBL" id="OX465077">
    <property type="protein sequence ID" value="CAI9269659.1"/>
    <property type="molecule type" value="Genomic_DNA"/>
</dbReference>
<dbReference type="AlphaFoldDB" id="A0AA35V3B5"/>